<dbReference type="AlphaFoldDB" id="A0A8D8DAB7"/>
<keyword evidence="1" id="KW-0472">Membrane</keyword>
<protein>
    <submittedName>
        <fullName evidence="2">(northern house mosquito) hypothetical protein</fullName>
    </submittedName>
</protein>
<organism evidence="2">
    <name type="scientific">Culex pipiens</name>
    <name type="common">House mosquito</name>
    <dbReference type="NCBI Taxonomy" id="7175"/>
    <lineage>
        <taxon>Eukaryota</taxon>
        <taxon>Metazoa</taxon>
        <taxon>Ecdysozoa</taxon>
        <taxon>Arthropoda</taxon>
        <taxon>Hexapoda</taxon>
        <taxon>Insecta</taxon>
        <taxon>Pterygota</taxon>
        <taxon>Neoptera</taxon>
        <taxon>Endopterygota</taxon>
        <taxon>Diptera</taxon>
        <taxon>Nematocera</taxon>
        <taxon>Culicoidea</taxon>
        <taxon>Culicidae</taxon>
        <taxon>Culicinae</taxon>
        <taxon>Culicini</taxon>
        <taxon>Culex</taxon>
        <taxon>Culex</taxon>
    </lineage>
</organism>
<dbReference type="EMBL" id="HBUE01142462">
    <property type="protein sequence ID" value="CAG6501467.1"/>
    <property type="molecule type" value="Transcribed_RNA"/>
</dbReference>
<dbReference type="EMBL" id="HBUE01261437">
    <property type="protein sequence ID" value="CAG6559266.1"/>
    <property type="molecule type" value="Transcribed_RNA"/>
</dbReference>
<proteinExistence type="predicted"/>
<dbReference type="EMBL" id="HBUE01156335">
    <property type="protein sequence ID" value="CAG6507918.1"/>
    <property type="molecule type" value="Transcribed_RNA"/>
</dbReference>
<evidence type="ECO:0000313" key="2">
    <source>
        <dbReference type="EMBL" id="CAG6507918.1"/>
    </source>
</evidence>
<keyword evidence="1" id="KW-0812">Transmembrane</keyword>
<evidence type="ECO:0000256" key="1">
    <source>
        <dbReference type="SAM" id="Phobius"/>
    </source>
</evidence>
<keyword evidence="1" id="KW-1133">Transmembrane helix</keyword>
<reference evidence="2" key="1">
    <citation type="submission" date="2021-05" db="EMBL/GenBank/DDBJ databases">
        <authorList>
            <person name="Alioto T."/>
            <person name="Alioto T."/>
            <person name="Gomez Garrido J."/>
        </authorList>
    </citation>
    <scope>NUCLEOTIDE SEQUENCE</scope>
</reference>
<sequence length="127" mass="14898">MCHIYVQESSFLFLPIVLIVQIVMHQVFSLPLYKVESQILNRKFSKILKNKNCNRICSHLPPFLVRSQSCFTNSQKETNNRNNISLQLVVRLHEKTHTLFRIERNTQIVVCIPNSDIVFTAKNKKNK</sequence>
<name>A0A8D8DAB7_CULPI</name>
<accession>A0A8D8DAB7</accession>
<feature type="transmembrane region" description="Helical" evidence="1">
    <location>
        <begin position="12"/>
        <end position="33"/>
    </location>
</feature>